<organism evidence="8 9">
    <name type="scientific">Podospora aff. communis PSN243</name>
    <dbReference type="NCBI Taxonomy" id="3040156"/>
    <lineage>
        <taxon>Eukaryota</taxon>
        <taxon>Fungi</taxon>
        <taxon>Dikarya</taxon>
        <taxon>Ascomycota</taxon>
        <taxon>Pezizomycotina</taxon>
        <taxon>Sordariomycetes</taxon>
        <taxon>Sordariomycetidae</taxon>
        <taxon>Sordariales</taxon>
        <taxon>Podosporaceae</taxon>
        <taxon>Podospora</taxon>
    </lineage>
</organism>
<dbReference type="Gene3D" id="3.40.640.10">
    <property type="entry name" value="Type I PLP-dependent aspartate aminotransferase-like (Major domain)"/>
    <property type="match status" value="1"/>
</dbReference>
<evidence type="ECO:0000256" key="5">
    <source>
        <dbReference type="ARBA" id="ARBA00022898"/>
    </source>
</evidence>
<reference evidence="8" key="1">
    <citation type="journal article" date="2023" name="Mol. Phylogenet. Evol.">
        <title>Genome-scale phylogeny and comparative genomics of the fungal order Sordariales.</title>
        <authorList>
            <person name="Hensen N."/>
            <person name="Bonometti L."/>
            <person name="Westerberg I."/>
            <person name="Brannstrom I.O."/>
            <person name="Guillou S."/>
            <person name="Cros-Aarteil S."/>
            <person name="Calhoun S."/>
            <person name="Haridas S."/>
            <person name="Kuo A."/>
            <person name="Mondo S."/>
            <person name="Pangilinan J."/>
            <person name="Riley R."/>
            <person name="LaButti K."/>
            <person name="Andreopoulos B."/>
            <person name="Lipzen A."/>
            <person name="Chen C."/>
            <person name="Yan M."/>
            <person name="Daum C."/>
            <person name="Ng V."/>
            <person name="Clum A."/>
            <person name="Steindorff A."/>
            <person name="Ohm R.A."/>
            <person name="Martin F."/>
            <person name="Silar P."/>
            <person name="Natvig D.O."/>
            <person name="Lalanne C."/>
            <person name="Gautier V."/>
            <person name="Ament-Velasquez S.L."/>
            <person name="Kruys A."/>
            <person name="Hutchinson M.I."/>
            <person name="Powell A.J."/>
            <person name="Barry K."/>
            <person name="Miller A.N."/>
            <person name="Grigoriev I.V."/>
            <person name="Debuchy R."/>
            <person name="Gladieux P."/>
            <person name="Hiltunen Thoren M."/>
            <person name="Johannesson H."/>
        </authorList>
    </citation>
    <scope>NUCLEOTIDE SEQUENCE</scope>
    <source>
        <strain evidence="8">PSN243</strain>
    </source>
</reference>
<keyword evidence="4" id="KW-0808">Transferase</keyword>
<comment type="similarity">
    <text evidence="2">Belongs to the class-I pyridoxal-phosphate-dependent aminotransferase family.</text>
</comment>
<gene>
    <name evidence="8" type="ORF">QBC34DRAFT_482943</name>
</gene>
<dbReference type="Pfam" id="PF00155">
    <property type="entry name" value="Aminotran_1_2"/>
    <property type="match status" value="1"/>
</dbReference>
<feature type="compositionally biased region" description="Basic and acidic residues" evidence="6">
    <location>
        <begin position="74"/>
        <end position="97"/>
    </location>
</feature>
<feature type="domain" description="Aminotransferase class I/classII large" evidence="7">
    <location>
        <begin position="210"/>
        <end position="395"/>
    </location>
</feature>
<evidence type="ECO:0000313" key="8">
    <source>
        <dbReference type="EMBL" id="KAK4453228.1"/>
    </source>
</evidence>
<comment type="caution">
    <text evidence="8">The sequence shown here is derived from an EMBL/GenBank/DDBJ whole genome shotgun (WGS) entry which is preliminary data.</text>
</comment>
<feature type="region of interest" description="Disordered" evidence="6">
    <location>
        <begin position="73"/>
        <end position="108"/>
    </location>
</feature>
<dbReference type="PANTHER" id="PTHR42790:SF1">
    <property type="entry name" value="AROMATIC AMINO ACID AMINOTRANSFERASE, HYPOTHETICAL (EUROFUNG)"/>
    <property type="match status" value="1"/>
</dbReference>
<evidence type="ECO:0000256" key="2">
    <source>
        <dbReference type="ARBA" id="ARBA00007441"/>
    </source>
</evidence>
<feature type="compositionally biased region" description="Polar residues" evidence="6">
    <location>
        <begin position="99"/>
        <end position="108"/>
    </location>
</feature>
<dbReference type="InterPro" id="IPR015424">
    <property type="entry name" value="PyrdxlP-dep_Trfase"/>
</dbReference>
<feature type="compositionally biased region" description="Basic and acidic residues" evidence="6">
    <location>
        <begin position="13"/>
        <end position="22"/>
    </location>
</feature>
<dbReference type="InterPro" id="IPR004839">
    <property type="entry name" value="Aminotransferase_I/II_large"/>
</dbReference>
<evidence type="ECO:0000256" key="4">
    <source>
        <dbReference type="ARBA" id="ARBA00022679"/>
    </source>
</evidence>
<sequence length="620" mass="68845">MDACLTTGALEPSGEKPHPLDLSHHFSEVTKRRVPSEIKRAYQLFQIPGIRNLAGGLPNAQFFPFDTLEAQAARPERWTPSDPDRSGTRKAAREEFASTHISVPKASSESDVTKRIDLSTALQYGQAQGYPPLLSWVRQFTREILHPDFSYQGGPDMAMSCGSTDAFAKVLNLFVNAWTEGVNDISERPGLLCETFVYGIPLSEGLPRGMQIVPVESDQSGISPTALEDILANWDCSRGKRPHILYTVTLGHNPTGNVVSLERKKELYEICSSYDVIIVEDEPYWYLQFPSAAAEEAKSRGRPTPSPNSPSQPTASTGYSFIDSLTPSFLNIDTDGRVIRLDTFSKTIAPGCRLGWITAQPAIIERYIRITETSTQQPSGFVQSLVAGLVIGPQPEARSAFARATLSGTAHKFTGWQMNGWIRWLSGLRGSYERRMIRMCETLDAGMDLIQSKSPRPSLTANRDSDSDSDWGVITKTNLISYSWPRGGMFVWLRIKFESHPLWHAPSSANLPIDGPMLSTALLIFLTRKPYLVLAAPGSMFSSSPEIRNARGWAYYRLCFAAETDNNVVASSEKFVEGVQAFWKIKSAREIEKLVDSFPHVTDVRNLAEDLGQMRAWFGC</sequence>
<evidence type="ECO:0000256" key="6">
    <source>
        <dbReference type="SAM" id="MobiDB-lite"/>
    </source>
</evidence>
<comment type="cofactor">
    <cofactor evidence="1">
        <name>pyridoxal 5'-phosphate</name>
        <dbReference type="ChEBI" id="CHEBI:597326"/>
    </cofactor>
</comment>
<keyword evidence="5" id="KW-0663">Pyridoxal phosphate</keyword>
<evidence type="ECO:0000256" key="3">
    <source>
        <dbReference type="ARBA" id="ARBA00022576"/>
    </source>
</evidence>
<dbReference type="AlphaFoldDB" id="A0AAV9GXY3"/>
<feature type="region of interest" description="Disordered" evidence="6">
    <location>
        <begin position="1"/>
        <end position="22"/>
    </location>
</feature>
<dbReference type="InterPro" id="IPR050859">
    <property type="entry name" value="Class-I_PLP-dep_aminotransf"/>
</dbReference>
<dbReference type="PANTHER" id="PTHR42790">
    <property type="entry name" value="AMINOTRANSFERASE"/>
    <property type="match status" value="1"/>
</dbReference>
<proteinExistence type="inferred from homology"/>
<evidence type="ECO:0000256" key="1">
    <source>
        <dbReference type="ARBA" id="ARBA00001933"/>
    </source>
</evidence>
<dbReference type="GO" id="GO:1901605">
    <property type="term" value="P:alpha-amino acid metabolic process"/>
    <property type="evidence" value="ECO:0007669"/>
    <property type="project" value="TreeGrafter"/>
</dbReference>
<protein>
    <submittedName>
        <fullName evidence="8">Aromatic amino acid aminotransferase</fullName>
    </submittedName>
</protein>
<name>A0AAV9GXY3_9PEZI</name>
<evidence type="ECO:0000259" key="7">
    <source>
        <dbReference type="Pfam" id="PF00155"/>
    </source>
</evidence>
<dbReference type="SUPFAM" id="SSF53383">
    <property type="entry name" value="PLP-dependent transferases"/>
    <property type="match status" value="1"/>
</dbReference>
<accession>A0AAV9GXY3</accession>
<dbReference type="InterPro" id="IPR015421">
    <property type="entry name" value="PyrdxlP-dep_Trfase_major"/>
</dbReference>
<feature type="region of interest" description="Disordered" evidence="6">
    <location>
        <begin position="296"/>
        <end position="317"/>
    </location>
</feature>
<dbReference type="Proteomes" id="UP001321760">
    <property type="component" value="Unassembled WGS sequence"/>
</dbReference>
<keyword evidence="9" id="KW-1185">Reference proteome</keyword>
<dbReference type="EMBL" id="MU865921">
    <property type="protein sequence ID" value="KAK4453228.1"/>
    <property type="molecule type" value="Genomic_DNA"/>
</dbReference>
<reference evidence="8" key="2">
    <citation type="submission" date="2023-05" db="EMBL/GenBank/DDBJ databases">
        <authorList>
            <consortium name="Lawrence Berkeley National Laboratory"/>
            <person name="Steindorff A."/>
            <person name="Hensen N."/>
            <person name="Bonometti L."/>
            <person name="Westerberg I."/>
            <person name="Brannstrom I.O."/>
            <person name="Guillou S."/>
            <person name="Cros-Aarteil S."/>
            <person name="Calhoun S."/>
            <person name="Haridas S."/>
            <person name="Kuo A."/>
            <person name="Mondo S."/>
            <person name="Pangilinan J."/>
            <person name="Riley R."/>
            <person name="Labutti K."/>
            <person name="Andreopoulos B."/>
            <person name="Lipzen A."/>
            <person name="Chen C."/>
            <person name="Yanf M."/>
            <person name="Daum C."/>
            <person name="Ng V."/>
            <person name="Clum A."/>
            <person name="Ohm R."/>
            <person name="Martin F."/>
            <person name="Silar P."/>
            <person name="Natvig D."/>
            <person name="Lalanne C."/>
            <person name="Gautier V."/>
            <person name="Ament-Velasquez S.L."/>
            <person name="Kruys A."/>
            <person name="Hutchinson M.I."/>
            <person name="Powell A.J."/>
            <person name="Barry K."/>
            <person name="Miller A.N."/>
            <person name="Grigoriev I.V."/>
            <person name="Debuchy R."/>
            <person name="Gladieux P."/>
            <person name="Thoren M.H."/>
            <person name="Johannesson H."/>
        </authorList>
    </citation>
    <scope>NUCLEOTIDE SEQUENCE</scope>
    <source>
        <strain evidence="8">PSN243</strain>
    </source>
</reference>
<keyword evidence="3 8" id="KW-0032">Aminotransferase</keyword>
<evidence type="ECO:0000313" key="9">
    <source>
        <dbReference type="Proteomes" id="UP001321760"/>
    </source>
</evidence>
<dbReference type="CDD" id="cd00609">
    <property type="entry name" value="AAT_like"/>
    <property type="match status" value="1"/>
</dbReference>
<dbReference type="GO" id="GO:0008483">
    <property type="term" value="F:transaminase activity"/>
    <property type="evidence" value="ECO:0007669"/>
    <property type="project" value="UniProtKB-KW"/>
</dbReference>
<dbReference type="GO" id="GO:0030170">
    <property type="term" value="F:pyridoxal phosphate binding"/>
    <property type="evidence" value="ECO:0007669"/>
    <property type="project" value="InterPro"/>
</dbReference>